<feature type="transmembrane region" description="Helical" evidence="1">
    <location>
        <begin position="61"/>
        <end position="80"/>
    </location>
</feature>
<accession>A0A1I1E1D5</accession>
<name>A0A1I1E1D5_RUMAL</name>
<sequence length="180" mass="20658">MIVLFQNSTTVKTESNKSDYDIIHENNELNRRKKKLRYGVTFAVAIPLFIVIYVLMLPRLFQTYSTCVAVLLICVAIGYLPSEMIVKSVFGNGTGTGEVISGPKVFKYVFTDEKIMVTRDFDTINIPYNGIERVTQNPYYYNLYFMGNKYTIDKQGFTCPATEFEKLIYDMGKEIEIELG</sequence>
<keyword evidence="1" id="KW-0812">Transmembrane</keyword>
<keyword evidence="1" id="KW-0472">Membrane</keyword>
<keyword evidence="1" id="KW-1133">Transmembrane helix</keyword>
<dbReference type="AlphaFoldDB" id="A0A1I1E1D5"/>
<feature type="domain" description="YcxB-like C-terminal" evidence="2">
    <location>
        <begin position="110"/>
        <end position="162"/>
    </location>
</feature>
<proteinExistence type="predicted"/>
<evidence type="ECO:0000259" key="2">
    <source>
        <dbReference type="Pfam" id="PF14317"/>
    </source>
</evidence>
<protein>
    <recommendedName>
        <fullName evidence="2">YcxB-like C-terminal domain-containing protein</fullName>
    </recommendedName>
</protein>
<dbReference type="Pfam" id="PF14317">
    <property type="entry name" value="YcxB"/>
    <property type="match status" value="1"/>
</dbReference>
<gene>
    <name evidence="3" type="ORF">SAMN02910406_00590</name>
</gene>
<reference evidence="3 4" key="1">
    <citation type="submission" date="2016-10" db="EMBL/GenBank/DDBJ databases">
        <authorList>
            <person name="de Groot N.N."/>
        </authorList>
    </citation>
    <scope>NUCLEOTIDE SEQUENCE [LARGE SCALE GENOMIC DNA]</scope>
    <source>
        <strain evidence="3 4">AR67</strain>
    </source>
</reference>
<evidence type="ECO:0000313" key="3">
    <source>
        <dbReference type="EMBL" id="SFB80486.1"/>
    </source>
</evidence>
<dbReference type="InterPro" id="IPR025588">
    <property type="entry name" value="YcxB-like_C"/>
</dbReference>
<evidence type="ECO:0000256" key="1">
    <source>
        <dbReference type="SAM" id="Phobius"/>
    </source>
</evidence>
<dbReference type="RefSeq" id="WP_074959977.1">
    <property type="nucleotide sequence ID" value="NZ_FOKQ01000003.1"/>
</dbReference>
<feature type="transmembrane region" description="Helical" evidence="1">
    <location>
        <begin position="36"/>
        <end position="55"/>
    </location>
</feature>
<dbReference type="Proteomes" id="UP000182192">
    <property type="component" value="Unassembled WGS sequence"/>
</dbReference>
<organism evidence="3 4">
    <name type="scientific">Ruminococcus albus</name>
    <dbReference type="NCBI Taxonomy" id="1264"/>
    <lineage>
        <taxon>Bacteria</taxon>
        <taxon>Bacillati</taxon>
        <taxon>Bacillota</taxon>
        <taxon>Clostridia</taxon>
        <taxon>Eubacteriales</taxon>
        <taxon>Oscillospiraceae</taxon>
        <taxon>Ruminococcus</taxon>
    </lineage>
</organism>
<evidence type="ECO:0000313" key="4">
    <source>
        <dbReference type="Proteomes" id="UP000182192"/>
    </source>
</evidence>
<dbReference type="OrthoDB" id="1819790at2"/>
<dbReference type="EMBL" id="FOKQ01000003">
    <property type="protein sequence ID" value="SFB80486.1"/>
    <property type="molecule type" value="Genomic_DNA"/>
</dbReference>